<keyword evidence="4 10" id="KW-0678">Repressor</keyword>
<evidence type="ECO:0000256" key="2">
    <source>
        <dbReference type="ARBA" id="ARBA00006728"/>
    </source>
</evidence>
<dbReference type="Gene3D" id="3.10.20.90">
    <property type="entry name" value="Phosphatidylinositol 3-kinase Catalytic Subunit, Chain A, domain 1"/>
    <property type="match status" value="1"/>
</dbReference>
<evidence type="ECO:0000256" key="10">
    <source>
        <dbReference type="RuleBase" id="RU004549"/>
    </source>
</evidence>
<dbReference type="STRING" id="180498.A0A067KT53"/>
<reference evidence="12 13" key="1">
    <citation type="journal article" date="2014" name="PLoS ONE">
        <title>Global Analysis of Gene Expression Profiles in Physic Nut (Jatropha curcas L.) Seedlings Exposed to Salt Stress.</title>
        <authorList>
            <person name="Zhang L."/>
            <person name="Zhang C."/>
            <person name="Wu P."/>
            <person name="Chen Y."/>
            <person name="Li M."/>
            <person name="Jiang H."/>
            <person name="Wu G."/>
        </authorList>
    </citation>
    <scope>NUCLEOTIDE SEQUENCE [LARGE SCALE GENOMIC DNA]</scope>
    <source>
        <strain evidence="13">cv. GZQX0401</strain>
        <tissue evidence="12">Young leaves</tissue>
    </source>
</reference>
<dbReference type="PANTHER" id="PTHR31734">
    <property type="entry name" value="AUXIN-RESPONSIVE PROTEIN IAA17"/>
    <property type="match status" value="1"/>
</dbReference>
<evidence type="ECO:0000313" key="12">
    <source>
        <dbReference type="EMBL" id="KDP35024.1"/>
    </source>
</evidence>
<proteinExistence type="inferred from homology"/>
<dbReference type="InterPro" id="IPR053793">
    <property type="entry name" value="PB1-like"/>
</dbReference>
<evidence type="ECO:0000256" key="6">
    <source>
        <dbReference type="ARBA" id="ARBA00023163"/>
    </source>
</evidence>
<dbReference type="InterPro" id="IPR033389">
    <property type="entry name" value="AUX/IAA_dom"/>
</dbReference>
<feature type="domain" description="PB1" evidence="11">
    <location>
        <begin position="39"/>
        <end position="123"/>
    </location>
</feature>
<keyword evidence="7 10" id="KW-0539">Nucleus</keyword>
<evidence type="ECO:0000256" key="9">
    <source>
        <dbReference type="ARBA" id="ARBA00025283"/>
    </source>
</evidence>
<protein>
    <recommendedName>
        <fullName evidence="10">Auxin-responsive protein</fullName>
    </recommendedName>
</protein>
<keyword evidence="13" id="KW-1185">Reference proteome</keyword>
<evidence type="ECO:0000313" key="13">
    <source>
        <dbReference type="Proteomes" id="UP000027138"/>
    </source>
</evidence>
<dbReference type="GO" id="GO:0009734">
    <property type="term" value="P:auxin-activated signaling pathway"/>
    <property type="evidence" value="ECO:0007669"/>
    <property type="project" value="UniProtKB-UniRule"/>
</dbReference>
<evidence type="ECO:0000256" key="4">
    <source>
        <dbReference type="ARBA" id="ARBA00022491"/>
    </source>
</evidence>
<comment type="subcellular location">
    <subcellularLocation>
        <location evidence="1 10">Nucleus</location>
    </subcellularLocation>
</comment>
<comment type="similarity">
    <text evidence="2 10">Belongs to the Aux/IAA family.</text>
</comment>
<name>A0A067KT53_JATCU</name>
<dbReference type="AlphaFoldDB" id="A0A067KT53"/>
<evidence type="ECO:0000256" key="8">
    <source>
        <dbReference type="ARBA" id="ARBA00023294"/>
    </source>
</evidence>
<evidence type="ECO:0000256" key="1">
    <source>
        <dbReference type="ARBA" id="ARBA00004123"/>
    </source>
</evidence>
<dbReference type="PANTHER" id="PTHR31734:SF114">
    <property type="entry name" value="AUXIN-RESPONSIVE PROTEIN IAA32"/>
    <property type="match status" value="1"/>
</dbReference>
<comment type="function">
    <text evidence="9">Aux/IAA proteins are short-lived transcriptional factors that function as repressors of early auxin response genes at low auxin concentrations. Repression is thought to result from the interaction with auxin response factors (ARFs), proteins that bind to the auxin-responsive promoter element (AuxRE). Formation of heterodimers with ARF proteins may alter their ability to modulate early auxin response genes expression.</text>
</comment>
<comment type="subunit">
    <text evidence="3 10">Homodimers and heterodimers.</text>
</comment>
<dbReference type="Proteomes" id="UP000027138">
    <property type="component" value="Unassembled WGS sequence"/>
</dbReference>
<dbReference type="GO" id="GO:0006355">
    <property type="term" value="P:regulation of DNA-templated transcription"/>
    <property type="evidence" value="ECO:0007669"/>
    <property type="project" value="InterPro"/>
</dbReference>
<sequence length="141" mass="16062">MDSNTKEDDGIDLNLSLRTLQPEDYHPSSQFIAQGGMSGKRVKVYMDGVAIGRKVCIQDDSDYSMLALDLEHKFGPGLNLFRAGSAFSLLYKDMENEWKTLDGVTWRTCNATKDCKKVKLRSYGFKALHKNFELEKKQESR</sequence>
<organism evidence="12 13">
    <name type="scientific">Jatropha curcas</name>
    <name type="common">Barbados nut</name>
    <dbReference type="NCBI Taxonomy" id="180498"/>
    <lineage>
        <taxon>Eukaryota</taxon>
        <taxon>Viridiplantae</taxon>
        <taxon>Streptophyta</taxon>
        <taxon>Embryophyta</taxon>
        <taxon>Tracheophyta</taxon>
        <taxon>Spermatophyta</taxon>
        <taxon>Magnoliopsida</taxon>
        <taxon>eudicotyledons</taxon>
        <taxon>Gunneridae</taxon>
        <taxon>Pentapetalae</taxon>
        <taxon>rosids</taxon>
        <taxon>fabids</taxon>
        <taxon>Malpighiales</taxon>
        <taxon>Euphorbiaceae</taxon>
        <taxon>Crotonoideae</taxon>
        <taxon>Jatropheae</taxon>
        <taxon>Jatropha</taxon>
    </lineage>
</organism>
<dbReference type="GO" id="GO:0005634">
    <property type="term" value="C:nucleus"/>
    <property type="evidence" value="ECO:0007669"/>
    <property type="project" value="UniProtKB-SubCell"/>
</dbReference>
<keyword evidence="6 10" id="KW-0804">Transcription</keyword>
<gene>
    <name evidence="12" type="ORF">JCGZ_09312</name>
</gene>
<evidence type="ECO:0000256" key="7">
    <source>
        <dbReference type="ARBA" id="ARBA00023242"/>
    </source>
</evidence>
<accession>A0A067KT53</accession>
<evidence type="ECO:0000256" key="3">
    <source>
        <dbReference type="ARBA" id="ARBA00011726"/>
    </source>
</evidence>
<dbReference type="PROSITE" id="PS51745">
    <property type="entry name" value="PB1"/>
    <property type="match status" value="1"/>
</dbReference>
<evidence type="ECO:0000256" key="5">
    <source>
        <dbReference type="ARBA" id="ARBA00023015"/>
    </source>
</evidence>
<dbReference type="Pfam" id="PF02309">
    <property type="entry name" value="AUX_IAA"/>
    <property type="match status" value="1"/>
</dbReference>
<dbReference type="EMBL" id="KK914502">
    <property type="protein sequence ID" value="KDP35024.1"/>
    <property type="molecule type" value="Genomic_DNA"/>
</dbReference>
<evidence type="ECO:0000259" key="11">
    <source>
        <dbReference type="PROSITE" id="PS51745"/>
    </source>
</evidence>
<dbReference type="OrthoDB" id="1900465at2759"/>
<dbReference type="InterPro" id="IPR003311">
    <property type="entry name" value="AUX_IAA"/>
</dbReference>
<keyword evidence="8 10" id="KW-0927">Auxin signaling pathway</keyword>
<keyword evidence="5 10" id="KW-0805">Transcription regulation</keyword>